<evidence type="ECO:0000256" key="4">
    <source>
        <dbReference type="ARBA" id="ARBA00083755"/>
    </source>
</evidence>
<dbReference type="GO" id="GO:0006412">
    <property type="term" value="P:translation"/>
    <property type="evidence" value="ECO:0007669"/>
    <property type="project" value="InterPro"/>
</dbReference>
<evidence type="ECO:0000256" key="3">
    <source>
        <dbReference type="ARBA" id="ARBA00023274"/>
    </source>
</evidence>
<dbReference type="AlphaFoldDB" id="A0A9N9TBA7"/>
<evidence type="ECO:0000313" key="5">
    <source>
        <dbReference type="EMBL" id="CAG9854936.1"/>
    </source>
</evidence>
<dbReference type="InterPro" id="IPR001209">
    <property type="entry name" value="Ribosomal_uS14"/>
</dbReference>
<name>A0A9N9TBA7_PHYSR</name>
<accession>A0A9N9TBA7</accession>
<reference evidence="5" key="1">
    <citation type="submission" date="2022-01" db="EMBL/GenBank/DDBJ databases">
        <authorList>
            <person name="King R."/>
        </authorList>
    </citation>
    <scope>NUCLEOTIDE SEQUENCE</scope>
</reference>
<comment type="similarity">
    <text evidence="1">Belongs to the universal ribosomal protein uS14 family.</text>
</comment>
<proteinExistence type="inferred from homology"/>
<protein>
    <recommendedName>
        <fullName evidence="4">28S ribosomal protein S14, mitochondrial</fullName>
    </recommendedName>
</protein>
<dbReference type="SUPFAM" id="SSF57716">
    <property type="entry name" value="Glucocorticoid receptor-like (DNA-binding domain)"/>
    <property type="match status" value="1"/>
</dbReference>
<organism evidence="5 6">
    <name type="scientific">Phyllotreta striolata</name>
    <name type="common">Striped flea beetle</name>
    <name type="synonym">Crioceris striolata</name>
    <dbReference type="NCBI Taxonomy" id="444603"/>
    <lineage>
        <taxon>Eukaryota</taxon>
        <taxon>Metazoa</taxon>
        <taxon>Ecdysozoa</taxon>
        <taxon>Arthropoda</taxon>
        <taxon>Hexapoda</taxon>
        <taxon>Insecta</taxon>
        <taxon>Pterygota</taxon>
        <taxon>Neoptera</taxon>
        <taxon>Endopterygota</taxon>
        <taxon>Coleoptera</taxon>
        <taxon>Polyphaga</taxon>
        <taxon>Cucujiformia</taxon>
        <taxon>Chrysomeloidea</taxon>
        <taxon>Chrysomelidae</taxon>
        <taxon>Galerucinae</taxon>
        <taxon>Alticini</taxon>
        <taxon>Phyllotreta</taxon>
    </lineage>
</organism>
<keyword evidence="2" id="KW-0689">Ribosomal protein</keyword>
<evidence type="ECO:0000256" key="1">
    <source>
        <dbReference type="ARBA" id="ARBA00009083"/>
    </source>
</evidence>
<dbReference type="Pfam" id="PF00253">
    <property type="entry name" value="Ribosomal_S14"/>
    <property type="match status" value="1"/>
</dbReference>
<sequence>MNVIKQFSSLLSTNALHNFQQIRNGNIWVNRWMIRDVKRRKMTVEYAPTRLRINTMRKNDVLPPELIEIADQEIAALPRDSALVRVKRRCVITSKPRSTLYRWRFSRIIFRDLADHNKLSGVQRAIW</sequence>
<dbReference type="Proteomes" id="UP001153712">
    <property type="component" value="Chromosome 1"/>
</dbReference>
<dbReference type="Gene3D" id="1.10.287.1480">
    <property type="match status" value="1"/>
</dbReference>
<dbReference type="GO" id="GO:0003735">
    <property type="term" value="F:structural constituent of ribosome"/>
    <property type="evidence" value="ECO:0007669"/>
    <property type="project" value="InterPro"/>
</dbReference>
<dbReference type="GO" id="GO:0005763">
    <property type="term" value="C:mitochondrial small ribosomal subunit"/>
    <property type="evidence" value="ECO:0007669"/>
    <property type="project" value="TreeGrafter"/>
</dbReference>
<dbReference type="PANTHER" id="PTHR19836:SF19">
    <property type="entry name" value="SMALL RIBOSOMAL SUBUNIT PROTEIN US14M"/>
    <property type="match status" value="1"/>
</dbReference>
<evidence type="ECO:0000256" key="2">
    <source>
        <dbReference type="ARBA" id="ARBA00022980"/>
    </source>
</evidence>
<keyword evidence="6" id="KW-1185">Reference proteome</keyword>
<dbReference type="EMBL" id="OU900094">
    <property type="protein sequence ID" value="CAG9854936.1"/>
    <property type="molecule type" value="Genomic_DNA"/>
</dbReference>
<gene>
    <name evidence="5" type="ORF">PHYEVI_LOCUS1396</name>
</gene>
<dbReference type="PANTHER" id="PTHR19836">
    <property type="entry name" value="30S RIBOSOMAL PROTEIN S14"/>
    <property type="match status" value="1"/>
</dbReference>
<dbReference type="OrthoDB" id="413436at2759"/>
<keyword evidence="3" id="KW-0687">Ribonucleoprotein</keyword>
<dbReference type="FunFam" id="1.10.287.1480:FF:000001">
    <property type="entry name" value="30S ribosomal protein S14"/>
    <property type="match status" value="1"/>
</dbReference>
<evidence type="ECO:0000313" key="6">
    <source>
        <dbReference type="Proteomes" id="UP001153712"/>
    </source>
</evidence>